<evidence type="ECO:0000313" key="8">
    <source>
        <dbReference type="EMBL" id="GHH60594.1"/>
    </source>
</evidence>
<sequence length="446" mass="45648">MVQTTMETVTTAQSQNQTARARTRTARARPPSARPPLWDRRFTLYFVARAVSLVGDAMMPVAAALAVGALYGISGVGAVLGVWTGTVVALVLFGGVLADRIGARRMMVGADLARVLTQGVLAAVFFAGTPPFWLLVTMAALAGAATAMFQPGVNGMVPLVAREPQRANATLKVADALAQLLGPALAGLLIALTGAGAVYAIDGGTFLLSALCLGLIRFAPADTAVDSAAHQGSSLRRDLRQGWQEFRARTWMWAVILIWMGYGVLLFGPLVPLSSALVGARLGANAYGLAVSFLGVGTVLGGLLALRVRPSRPLAAGAAAMLLYSVLPLCVALGAGLPVLLACHVLGGGAWAFWSVMWATSVQTHTPPAVLNRVTAYELAGSVSGIALGQILAGPATALASPEHLLLVSAGACLAGCAALFATPAIRGLRRAAPAEGGGPAAGHRR</sequence>
<gene>
    <name evidence="8" type="ORF">GCM10018781_05570</name>
</gene>
<dbReference type="GO" id="GO:0022857">
    <property type="term" value="F:transmembrane transporter activity"/>
    <property type="evidence" value="ECO:0007669"/>
    <property type="project" value="InterPro"/>
</dbReference>
<dbReference type="InterPro" id="IPR036259">
    <property type="entry name" value="MFS_trans_sf"/>
</dbReference>
<reference evidence="8" key="1">
    <citation type="journal article" date="2014" name="Int. J. Syst. Evol. Microbiol.">
        <title>Complete genome sequence of Corynebacterium casei LMG S-19264T (=DSM 44701T), isolated from a smear-ripened cheese.</title>
        <authorList>
            <consortium name="US DOE Joint Genome Institute (JGI-PGF)"/>
            <person name="Walter F."/>
            <person name="Albersmeier A."/>
            <person name="Kalinowski J."/>
            <person name="Ruckert C."/>
        </authorList>
    </citation>
    <scope>NUCLEOTIDE SEQUENCE</scope>
    <source>
        <strain evidence="8">JCM 4646</strain>
    </source>
</reference>
<feature type="transmembrane region" description="Helical" evidence="7">
    <location>
        <begin position="42"/>
        <end position="67"/>
    </location>
</feature>
<feature type="transmembrane region" description="Helical" evidence="7">
    <location>
        <begin position="284"/>
        <end position="306"/>
    </location>
</feature>
<accession>A0A919FCN7</accession>
<dbReference type="SUPFAM" id="SSF103473">
    <property type="entry name" value="MFS general substrate transporter"/>
    <property type="match status" value="1"/>
</dbReference>
<evidence type="ECO:0000256" key="4">
    <source>
        <dbReference type="ARBA" id="ARBA00022989"/>
    </source>
</evidence>
<feature type="transmembrane region" description="Helical" evidence="7">
    <location>
        <begin position="250"/>
        <end position="272"/>
    </location>
</feature>
<evidence type="ECO:0000256" key="6">
    <source>
        <dbReference type="SAM" id="MobiDB-lite"/>
    </source>
</evidence>
<dbReference type="CDD" id="cd06173">
    <property type="entry name" value="MFS_MefA_like"/>
    <property type="match status" value="1"/>
</dbReference>
<feature type="transmembrane region" description="Helical" evidence="7">
    <location>
        <begin position="180"/>
        <end position="201"/>
    </location>
</feature>
<evidence type="ECO:0000256" key="5">
    <source>
        <dbReference type="ARBA" id="ARBA00023136"/>
    </source>
</evidence>
<dbReference type="Proteomes" id="UP000617734">
    <property type="component" value="Unassembled WGS sequence"/>
</dbReference>
<keyword evidence="3 7" id="KW-0812">Transmembrane</keyword>
<feature type="transmembrane region" description="Helical" evidence="7">
    <location>
        <begin position="405"/>
        <end position="426"/>
    </location>
</feature>
<proteinExistence type="predicted"/>
<feature type="transmembrane region" description="Helical" evidence="7">
    <location>
        <begin position="313"/>
        <end position="335"/>
    </location>
</feature>
<evidence type="ECO:0000256" key="7">
    <source>
        <dbReference type="SAM" id="Phobius"/>
    </source>
</evidence>
<dbReference type="AlphaFoldDB" id="A0A919FCN7"/>
<dbReference type="Pfam" id="PF07690">
    <property type="entry name" value="MFS_1"/>
    <property type="match status" value="1"/>
</dbReference>
<dbReference type="PANTHER" id="PTHR23513">
    <property type="entry name" value="INTEGRAL MEMBRANE EFFLUX PROTEIN-RELATED"/>
    <property type="match status" value="1"/>
</dbReference>
<evidence type="ECO:0000256" key="2">
    <source>
        <dbReference type="ARBA" id="ARBA00022475"/>
    </source>
</evidence>
<feature type="transmembrane region" description="Helical" evidence="7">
    <location>
        <begin position="374"/>
        <end position="393"/>
    </location>
</feature>
<keyword evidence="2" id="KW-1003">Cell membrane</keyword>
<comment type="subcellular location">
    <subcellularLocation>
        <location evidence="1">Cell membrane</location>
        <topology evidence="1">Multi-pass membrane protein</topology>
    </subcellularLocation>
</comment>
<dbReference type="InterPro" id="IPR011701">
    <property type="entry name" value="MFS"/>
</dbReference>
<feature type="transmembrane region" description="Helical" evidence="7">
    <location>
        <begin position="341"/>
        <end position="362"/>
    </location>
</feature>
<keyword evidence="9" id="KW-1185">Reference proteome</keyword>
<dbReference type="Gene3D" id="1.20.1250.20">
    <property type="entry name" value="MFS general substrate transporter like domains"/>
    <property type="match status" value="1"/>
</dbReference>
<reference evidence="8" key="2">
    <citation type="submission" date="2020-09" db="EMBL/GenBank/DDBJ databases">
        <authorList>
            <person name="Sun Q."/>
            <person name="Ohkuma M."/>
        </authorList>
    </citation>
    <scope>NUCLEOTIDE SEQUENCE</scope>
    <source>
        <strain evidence="8">JCM 4646</strain>
    </source>
</reference>
<dbReference type="PANTHER" id="PTHR23513:SF11">
    <property type="entry name" value="STAPHYLOFERRIN A TRANSPORTER"/>
    <property type="match status" value="1"/>
</dbReference>
<dbReference type="EMBL" id="BNBO01000002">
    <property type="protein sequence ID" value="GHH60594.1"/>
    <property type="molecule type" value="Genomic_DNA"/>
</dbReference>
<keyword evidence="5 7" id="KW-0472">Membrane</keyword>
<feature type="compositionally biased region" description="Low complexity" evidence="6">
    <location>
        <begin position="10"/>
        <end position="20"/>
    </location>
</feature>
<evidence type="ECO:0000313" key="9">
    <source>
        <dbReference type="Proteomes" id="UP000617734"/>
    </source>
</evidence>
<protein>
    <submittedName>
        <fullName evidence="8">MFS transporter</fullName>
    </submittedName>
</protein>
<name>A0A919FCN7_9ACTN</name>
<dbReference type="GO" id="GO:0005886">
    <property type="term" value="C:plasma membrane"/>
    <property type="evidence" value="ECO:0007669"/>
    <property type="project" value="UniProtKB-SubCell"/>
</dbReference>
<keyword evidence="4 7" id="KW-1133">Transmembrane helix</keyword>
<evidence type="ECO:0000256" key="3">
    <source>
        <dbReference type="ARBA" id="ARBA00022692"/>
    </source>
</evidence>
<feature type="transmembrane region" description="Helical" evidence="7">
    <location>
        <begin position="73"/>
        <end position="96"/>
    </location>
</feature>
<comment type="caution">
    <text evidence="8">The sequence shown here is derived from an EMBL/GenBank/DDBJ whole genome shotgun (WGS) entry which is preliminary data.</text>
</comment>
<organism evidence="8 9">
    <name type="scientific">Kitasatospora indigofera</name>
    <dbReference type="NCBI Taxonomy" id="67307"/>
    <lineage>
        <taxon>Bacteria</taxon>
        <taxon>Bacillati</taxon>
        <taxon>Actinomycetota</taxon>
        <taxon>Actinomycetes</taxon>
        <taxon>Kitasatosporales</taxon>
        <taxon>Streptomycetaceae</taxon>
        <taxon>Kitasatospora</taxon>
    </lineage>
</organism>
<evidence type="ECO:0000256" key="1">
    <source>
        <dbReference type="ARBA" id="ARBA00004651"/>
    </source>
</evidence>
<feature type="region of interest" description="Disordered" evidence="6">
    <location>
        <begin position="1"/>
        <end position="33"/>
    </location>
</feature>